<feature type="transmembrane region" description="Helical" evidence="8">
    <location>
        <begin position="172"/>
        <end position="192"/>
    </location>
</feature>
<dbReference type="GO" id="GO:0009103">
    <property type="term" value="P:lipopolysaccharide biosynthetic process"/>
    <property type="evidence" value="ECO:0007669"/>
    <property type="project" value="TreeGrafter"/>
</dbReference>
<keyword evidence="2" id="KW-1003">Cell membrane</keyword>
<proteinExistence type="predicted"/>
<dbReference type="GO" id="GO:0046872">
    <property type="term" value="F:metal ion binding"/>
    <property type="evidence" value="ECO:0007669"/>
    <property type="project" value="UniProtKB-KW"/>
</dbReference>
<evidence type="ECO:0000256" key="5">
    <source>
        <dbReference type="ARBA" id="ARBA00022989"/>
    </source>
</evidence>
<evidence type="ECO:0000256" key="7">
    <source>
        <dbReference type="PIRSR" id="PIRSR600715-1"/>
    </source>
</evidence>
<dbReference type="EMBL" id="MEZX01000002">
    <property type="protein sequence ID" value="OGD64611.1"/>
    <property type="molecule type" value="Genomic_DNA"/>
</dbReference>
<feature type="transmembrane region" description="Helical" evidence="8">
    <location>
        <begin position="198"/>
        <end position="216"/>
    </location>
</feature>
<comment type="subcellular location">
    <subcellularLocation>
        <location evidence="1">Cell membrane</location>
        <topology evidence="1">Multi-pass membrane protein</topology>
    </subcellularLocation>
</comment>
<feature type="transmembrane region" description="Helical" evidence="8">
    <location>
        <begin position="87"/>
        <end position="103"/>
    </location>
</feature>
<feature type="transmembrane region" description="Helical" evidence="8">
    <location>
        <begin position="292"/>
        <end position="313"/>
    </location>
</feature>
<dbReference type="AlphaFoldDB" id="A0A1F5EB85"/>
<dbReference type="GO" id="GO:0005886">
    <property type="term" value="C:plasma membrane"/>
    <property type="evidence" value="ECO:0007669"/>
    <property type="project" value="UniProtKB-SubCell"/>
</dbReference>
<dbReference type="PANTHER" id="PTHR22926">
    <property type="entry name" value="PHOSPHO-N-ACETYLMURAMOYL-PENTAPEPTIDE-TRANSFERASE"/>
    <property type="match status" value="1"/>
</dbReference>
<comment type="caution">
    <text evidence="9">The sequence shown here is derived from an EMBL/GenBank/DDBJ whole genome shotgun (WGS) entry which is preliminary data.</text>
</comment>
<evidence type="ECO:0000256" key="8">
    <source>
        <dbReference type="SAM" id="Phobius"/>
    </source>
</evidence>
<evidence type="ECO:0008006" key="11">
    <source>
        <dbReference type="Google" id="ProtNLM"/>
    </source>
</evidence>
<name>A0A1F5EB85_9BACT</name>
<organism evidence="9 10">
    <name type="scientific">Candidatus Berkelbacteria bacterium RIFCSPLOWO2_01_FULL_50_28</name>
    <dbReference type="NCBI Taxonomy" id="1797471"/>
    <lineage>
        <taxon>Bacteria</taxon>
        <taxon>Candidatus Berkelbacteria</taxon>
    </lineage>
</organism>
<feature type="binding site" evidence="7">
    <location>
        <position position="165"/>
    </location>
    <ligand>
        <name>Mg(2+)</name>
        <dbReference type="ChEBI" id="CHEBI:18420"/>
    </ligand>
</feature>
<evidence type="ECO:0000313" key="9">
    <source>
        <dbReference type="EMBL" id="OGD64611.1"/>
    </source>
</evidence>
<feature type="transmembrane region" description="Helical" evidence="8">
    <location>
        <begin position="140"/>
        <end position="160"/>
    </location>
</feature>
<feature type="transmembrane region" description="Helical" evidence="8">
    <location>
        <begin position="325"/>
        <end position="342"/>
    </location>
</feature>
<protein>
    <recommendedName>
        <fullName evidence="11">Undecaprenyl-phosphate alpha-N-acetylglucosaminyl 1-phosphate transferase</fullName>
    </recommendedName>
</protein>
<dbReference type="GO" id="GO:0044038">
    <property type="term" value="P:cell wall macromolecule biosynthetic process"/>
    <property type="evidence" value="ECO:0007669"/>
    <property type="project" value="TreeGrafter"/>
</dbReference>
<reference evidence="9 10" key="1">
    <citation type="journal article" date="2016" name="Nat. Commun.">
        <title>Thousands of microbial genomes shed light on interconnected biogeochemical processes in an aquifer system.</title>
        <authorList>
            <person name="Anantharaman K."/>
            <person name="Brown C.T."/>
            <person name="Hug L.A."/>
            <person name="Sharon I."/>
            <person name="Castelle C.J."/>
            <person name="Probst A.J."/>
            <person name="Thomas B.C."/>
            <person name="Singh A."/>
            <person name="Wilkins M.J."/>
            <person name="Karaoz U."/>
            <person name="Brodie E.L."/>
            <person name="Williams K.H."/>
            <person name="Hubbard S.S."/>
            <person name="Banfield J.F."/>
        </authorList>
    </citation>
    <scope>NUCLEOTIDE SEQUENCE [LARGE SCALE GENOMIC DNA]</scope>
</reference>
<sequence>MTPLYLAAGAGFILSLILTSFLIKFSWRTGKFLPEIRPRDVHKTRVPRVGGVAMVAAFLVVTLVILLFWPDLLHFSSKKILGIDRNLLGLILGLVVLSAVNLVDDLRSLSWRKKLATQIVAAVIVALCGIKILWLGQYAATPLLASVYSLTFVAVWLVFVGNVVNWLDSINGLAGGVSVITLGIVMFLSLSLRSSQQPVALVAAVTIGVTLAFLIFNLRGKVFMGDTGSFFLGFVIGVLAIISGGKVATAGLVLAIPFLDAMVVVITRLINRQSPFLPDNKHLTHRLINLGWPRWMIVGFYYMLSLSFGLVALNTQMSGKLQATLVAALIMATLVVGYNVALRRRGCKY</sequence>
<keyword evidence="3" id="KW-0808">Transferase</keyword>
<feature type="transmembrane region" description="Helical" evidence="8">
    <location>
        <begin position="248"/>
        <end position="271"/>
    </location>
</feature>
<dbReference type="GO" id="GO:0071555">
    <property type="term" value="P:cell wall organization"/>
    <property type="evidence" value="ECO:0007669"/>
    <property type="project" value="TreeGrafter"/>
</dbReference>
<keyword evidence="4 8" id="KW-0812">Transmembrane</keyword>
<keyword evidence="7" id="KW-0479">Metal-binding</keyword>
<evidence type="ECO:0000256" key="4">
    <source>
        <dbReference type="ARBA" id="ARBA00022692"/>
    </source>
</evidence>
<evidence type="ECO:0000256" key="6">
    <source>
        <dbReference type="ARBA" id="ARBA00023136"/>
    </source>
</evidence>
<keyword evidence="6 8" id="KW-0472">Membrane</keyword>
<comment type="cofactor">
    <cofactor evidence="7">
        <name>Mg(2+)</name>
        <dbReference type="ChEBI" id="CHEBI:18420"/>
    </cofactor>
</comment>
<evidence type="ECO:0000256" key="1">
    <source>
        <dbReference type="ARBA" id="ARBA00004651"/>
    </source>
</evidence>
<feature type="transmembrane region" description="Helical" evidence="8">
    <location>
        <begin position="6"/>
        <end position="25"/>
    </location>
</feature>
<keyword evidence="7" id="KW-0460">Magnesium</keyword>
<evidence type="ECO:0000313" key="10">
    <source>
        <dbReference type="Proteomes" id="UP000177481"/>
    </source>
</evidence>
<feature type="transmembrane region" description="Helical" evidence="8">
    <location>
        <begin position="46"/>
        <end position="67"/>
    </location>
</feature>
<dbReference type="Proteomes" id="UP000177481">
    <property type="component" value="Unassembled WGS sequence"/>
</dbReference>
<accession>A0A1F5EB85</accession>
<dbReference type="PANTHER" id="PTHR22926:SF3">
    <property type="entry name" value="UNDECAPRENYL-PHOSPHATE ALPHA-N-ACETYLGLUCOSAMINYL 1-PHOSPHATE TRANSFERASE"/>
    <property type="match status" value="1"/>
</dbReference>
<evidence type="ECO:0000256" key="3">
    <source>
        <dbReference type="ARBA" id="ARBA00022679"/>
    </source>
</evidence>
<feature type="binding site" evidence="7">
    <location>
        <position position="226"/>
    </location>
    <ligand>
        <name>Mg(2+)</name>
        <dbReference type="ChEBI" id="CHEBI:18420"/>
    </ligand>
</feature>
<dbReference type="InterPro" id="IPR000715">
    <property type="entry name" value="Glycosyl_transferase_4"/>
</dbReference>
<evidence type="ECO:0000256" key="2">
    <source>
        <dbReference type="ARBA" id="ARBA00022475"/>
    </source>
</evidence>
<dbReference type="Pfam" id="PF00953">
    <property type="entry name" value="Glycos_transf_4"/>
    <property type="match status" value="1"/>
</dbReference>
<dbReference type="GO" id="GO:0016780">
    <property type="term" value="F:phosphotransferase activity, for other substituted phosphate groups"/>
    <property type="evidence" value="ECO:0007669"/>
    <property type="project" value="InterPro"/>
</dbReference>
<feature type="transmembrane region" description="Helical" evidence="8">
    <location>
        <begin position="115"/>
        <end position="134"/>
    </location>
</feature>
<feature type="transmembrane region" description="Helical" evidence="8">
    <location>
        <begin position="223"/>
        <end position="242"/>
    </location>
</feature>
<dbReference type="CDD" id="cd06853">
    <property type="entry name" value="GT_WecA_like"/>
    <property type="match status" value="1"/>
</dbReference>
<dbReference type="STRING" id="1797471.A3A71_00960"/>
<keyword evidence="5 8" id="KW-1133">Transmembrane helix</keyword>
<gene>
    <name evidence="9" type="ORF">A3A71_00960</name>
</gene>